<evidence type="ECO:0000256" key="3">
    <source>
        <dbReference type="ARBA" id="ARBA00010809"/>
    </source>
</evidence>
<evidence type="ECO:0000256" key="8">
    <source>
        <dbReference type="ARBA" id="ARBA00022776"/>
    </source>
</evidence>
<evidence type="ECO:0000256" key="4">
    <source>
        <dbReference type="ARBA" id="ARBA00019437"/>
    </source>
</evidence>
<evidence type="ECO:0000256" key="14">
    <source>
        <dbReference type="ARBA" id="ARBA00030984"/>
    </source>
</evidence>
<feature type="compositionally biased region" description="Polar residues" evidence="16">
    <location>
        <begin position="29"/>
        <end position="46"/>
    </location>
</feature>
<proteinExistence type="inferred from homology"/>
<dbReference type="GO" id="GO:0005737">
    <property type="term" value="C:cytoplasm"/>
    <property type="evidence" value="ECO:0007669"/>
    <property type="project" value="UniProtKB-SubCell"/>
</dbReference>
<evidence type="ECO:0000256" key="16">
    <source>
        <dbReference type="SAM" id="MobiDB-lite"/>
    </source>
</evidence>
<gene>
    <name evidence="17" type="ORF">CUNI_LOCUS16768</name>
</gene>
<sequence>MDDFTDISSRAEADMDTSYNNPSSNNSNMKDSGSIYQHSDDIFQSSSEPEGLASYCLNDPIVSVDSSDDTIFPAASSVCKQSDSSSQKSLGNNNETSRLAVLEEGNKMSCLHPEMVSRHDPQSIQCPRVNCPEKIIICLDLNEEMDTSVFRSRAGDKYTGLELAKRAIKMFVMHKSQINPKNQFSFLIFHEESTMIQSFTPRAQDILNTLDEIEIETQMSGPLNLSHLFETVKENIELPVVDGDPRVISPPYVVRVILVFGRSNCVPVVTSTKAQRELESSPYFFTDVLYIHDPPSENNKCEEIFHTLCDLDHNGMSYIFEQSKYTPVLNSSAKLLAHPLQRPRQLEAMYRIGAVQTAPAPPPTPSE</sequence>
<feature type="compositionally biased region" description="Low complexity" evidence="16">
    <location>
        <begin position="18"/>
        <end position="28"/>
    </location>
</feature>
<evidence type="ECO:0000256" key="6">
    <source>
        <dbReference type="ARBA" id="ARBA00022618"/>
    </source>
</evidence>
<comment type="subcellular location">
    <subcellularLocation>
        <location evidence="2">Cytoplasm</location>
    </subcellularLocation>
    <subcellularLocation>
        <location evidence="1">Nucleus</location>
    </subcellularLocation>
</comment>
<dbReference type="GO" id="GO:0016604">
    <property type="term" value="C:nuclear body"/>
    <property type="evidence" value="ECO:0007669"/>
    <property type="project" value="TreeGrafter"/>
</dbReference>
<keyword evidence="13" id="KW-0131">Cell cycle</keyword>
<dbReference type="InterPro" id="IPR036465">
    <property type="entry name" value="vWFA_dom_sf"/>
</dbReference>
<dbReference type="AlphaFoldDB" id="A0A8S3ZTI4"/>
<keyword evidence="10" id="KW-0156">Chromatin regulator</keyword>
<keyword evidence="9" id="KW-0833">Ubl conjugation pathway</keyword>
<dbReference type="GO" id="GO:0070531">
    <property type="term" value="C:BRCA1-A complex"/>
    <property type="evidence" value="ECO:0007669"/>
    <property type="project" value="InterPro"/>
</dbReference>
<dbReference type="GO" id="GO:0070552">
    <property type="term" value="C:BRISC complex"/>
    <property type="evidence" value="ECO:0007669"/>
    <property type="project" value="InterPro"/>
</dbReference>
<keyword evidence="5" id="KW-0963">Cytoplasm</keyword>
<evidence type="ECO:0000256" key="12">
    <source>
        <dbReference type="ARBA" id="ARBA00023242"/>
    </source>
</evidence>
<evidence type="ECO:0000256" key="10">
    <source>
        <dbReference type="ARBA" id="ARBA00022853"/>
    </source>
</evidence>
<name>A0A8S3ZTI4_9EUPU</name>
<dbReference type="SUPFAM" id="SSF53300">
    <property type="entry name" value="vWA-like"/>
    <property type="match status" value="1"/>
</dbReference>
<evidence type="ECO:0000256" key="13">
    <source>
        <dbReference type="ARBA" id="ARBA00023306"/>
    </source>
</evidence>
<dbReference type="InterPro" id="IPR026126">
    <property type="entry name" value="BABAM1"/>
</dbReference>
<keyword evidence="6" id="KW-0132">Cell division</keyword>
<evidence type="ECO:0000256" key="11">
    <source>
        <dbReference type="ARBA" id="ARBA00023204"/>
    </source>
</evidence>
<keyword evidence="8" id="KW-0498">Mitosis</keyword>
<feature type="region of interest" description="Disordered" evidence="16">
    <location>
        <begin position="1"/>
        <end position="46"/>
    </location>
</feature>
<protein>
    <recommendedName>
        <fullName evidence="4">BRISC and BRCA1-A complex member 1</fullName>
    </recommendedName>
    <alternativeName>
        <fullName evidence="14">Mediator of RAP80 interactions and targeting subunit of 40 kDa</fullName>
    </alternativeName>
    <alternativeName>
        <fullName evidence="15">New component of the BRCA1-A complex</fullName>
    </alternativeName>
</protein>
<comment type="caution">
    <text evidence="17">The sequence shown here is derived from an EMBL/GenBank/DDBJ whole genome shotgun (WGS) entry which is preliminary data.</text>
</comment>
<dbReference type="Gene3D" id="3.40.50.410">
    <property type="entry name" value="von Willebrand factor, type A domain"/>
    <property type="match status" value="1"/>
</dbReference>
<dbReference type="CDD" id="cd21502">
    <property type="entry name" value="vWA_BABAM1"/>
    <property type="match status" value="1"/>
</dbReference>
<dbReference type="GO" id="GO:0045739">
    <property type="term" value="P:positive regulation of DNA repair"/>
    <property type="evidence" value="ECO:0007669"/>
    <property type="project" value="InterPro"/>
</dbReference>
<dbReference type="GO" id="GO:0006325">
    <property type="term" value="P:chromatin organization"/>
    <property type="evidence" value="ECO:0007669"/>
    <property type="project" value="UniProtKB-KW"/>
</dbReference>
<dbReference type="Proteomes" id="UP000678393">
    <property type="component" value="Unassembled WGS sequence"/>
</dbReference>
<keyword evidence="7" id="KW-0227">DNA damage</keyword>
<keyword evidence="11" id="KW-0234">DNA repair</keyword>
<evidence type="ECO:0000256" key="15">
    <source>
        <dbReference type="ARBA" id="ARBA00031038"/>
    </source>
</evidence>
<evidence type="ECO:0000313" key="17">
    <source>
        <dbReference type="EMBL" id="CAG5131210.1"/>
    </source>
</evidence>
<organism evidence="17 18">
    <name type="scientific">Candidula unifasciata</name>
    <dbReference type="NCBI Taxonomy" id="100452"/>
    <lineage>
        <taxon>Eukaryota</taxon>
        <taxon>Metazoa</taxon>
        <taxon>Spiralia</taxon>
        <taxon>Lophotrochozoa</taxon>
        <taxon>Mollusca</taxon>
        <taxon>Gastropoda</taxon>
        <taxon>Heterobranchia</taxon>
        <taxon>Euthyneura</taxon>
        <taxon>Panpulmonata</taxon>
        <taxon>Eupulmonata</taxon>
        <taxon>Stylommatophora</taxon>
        <taxon>Helicina</taxon>
        <taxon>Helicoidea</taxon>
        <taxon>Geomitridae</taxon>
        <taxon>Candidula</taxon>
    </lineage>
</organism>
<dbReference type="GO" id="GO:0006302">
    <property type="term" value="P:double-strand break repair"/>
    <property type="evidence" value="ECO:0007669"/>
    <property type="project" value="TreeGrafter"/>
</dbReference>
<keyword evidence="18" id="KW-1185">Reference proteome</keyword>
<evidence type="ECO:0000313" key="18">
    <source>
        <dbReference type="Proteomes" id="UP000678393"/>
    </source>
</evidence>
<dbReference type="PANTHER" id="PTHR15660">
    <property type="entry name" value="BRISC AND BRCA1-A COMPLEX MEMBER 1"/>
    <property type="match status" value="1"/>
</dbReference>
<evidence type="ECO:0000256" key="1">
    <source>
        <dbReference type="ARBA" id="ARBA00004123"/>
    </source>
</evidence>
<dbReference type="OrthoDB" id="547311at2759"/>
<comment type="similarity">
    <text evidence="3">Belongs to the BABAM1 family.</text>
</comment>
<dbReference type="GO" id="GO:0051301">
    <property type="term" value="P:cell division"/>
    <property type="evidence" value="ECO:0007669"/>
    <property type="project" value="UniProtKB-KW"/>
</dbReference>
<evidence type="ECO:0000256" key="5">
    <source>
        <dbReference type="ARBA" id="ARBA00022490"/>
    </source>
</evidence>
<evidence type="ECO:0000256" key="9">
    <source>
        <dbReference type="ARBA" id="ARBA00022786"/>
    </source>
</evidence>
<accession>A0A8S3ZTI4</accession>
<dbReference type="EMBL" id="CAJHNH020004529">
    <property type="protein sequence ID" value="CAG5131210.1"/>
    <property type="molecule type" value="Genomic_DNA"/>
</dbReference>
<dbReference type="GO" id="GO:0007095">
    <property type="term" value="P:mitotic G2 DNA damage checkpoint signaling"/>
    <property type="evidence" value="ECO:0007669"/>
    <property type="project" value="TreeGrafter"/>
</dbReference>
<dbReference type="PANTHER" id="PTHR15660:SF1">
    <property type="entry name" value="BRISC AND BRCA1-A COMPLEX MEMBER 1"/>
    <property type="match status" value="1"/>
</dbReference>
<reference evidence="17" key="1">
    <citation type="submission" date="2021-04" db="EMBL/GenBank/DDBJ databases">
        <authorList>
            <consortium name="Molecular Ecology Group"/>
        </authorList>
    </citation>
    <scope>NUCLEOTIDE SEQUENCE</scope>
</reference>
<evidence type="ECO:0000256" key="7">
    <source>
        <dbReference type="ARBA" id="ARBA00022763"/>
    </source>
</evidence>
<keyword evidence="12" id="KW-0539">Nucleus</keyword>
<evidence type="ECO:0000256" key="2">
    <source>
        <dbReference type="ARBA" id="ARBA00004496"/>
    </source>
</evidence>